<evidence type="ECO:0000313" key="2">
    <source>
        <dbReference type="EMBL" id="SVE12852.1"/>
    </source>
</evidence>
<organism evidence="2">
    <name type="scientific">marine metagenome</name>
    <dbReference type="NCBI Taxonomy" id="408172"/>
    <lineage>
        <taxon>unclassified sequences</taxon>
        <taxon>metagenomes</taxon>
        <taxon>ecological metagenomes</taxon>
    </lineage>
</organism>
<dbReference type="InterPro" id="IPR000362">
    <property type="entry name" value="Fumarate_lyase_fam"/>
</dbReference>
<dbReference type="Pfam" id="PF00206">
    <property type="entry name" value="Lyase_1"/>
    <property type="match status" value="1"/>
</dbReference>
<dbReference type="GO" id="GO:0004056">
    <property type="term" value="F:argininosuccinate lyase activity"/>
    <property type="evidence" value="ECO:0007669"/>
    <property type="project" value="InterPro"/>
</dbReference>
<dbReference type="AlphaFoldDB" id="A0A383AYR6"/>
<dbReference type="EMBL" id="UINC01196021">
    <property type="protein sequence ID" value="SVE12852.1"/>
    <property type="molecule type" value="Genomic_DNA"/>
</dbReference>
<protein>
    <recommendedName>
        <fullName evidence="1">Fumarate lyase N-terminal domain-containing protein</fullName>
    </recommendedName>
</protein>
<dbReference type="PRINTS" id="PR00145">
    <property type="entry name" value="ARGSUCLYASE"/>
</dbReference>
<dbReference type="PANTHER" id="PTHR43814:SF1">
    <property type="entry name" value="ARGININOSUCCINATE LYASE"/>
    <property type="match status" value="1"/>
</dbReference>
<dbReference type="InterPro" id="IPR009049">
    <property type="entry name" value="Argininosuccinate_lyase"/>
</dbReference>
<name>A0A383AYR6_9ZZZZ</name>
<dbReference type="Gene3D" id="1.10.40.30">
    <property type="entry name" value="Fumarase/aspartase (C-terminal domain)"/>
    <property type="match status" value="1"/>
</dbReference>
<dbReference type="PRINTS" id="PR00149">
    <property type="entry name" value="FUMRATELYASE"/>
</dbReference>
<dbReference type="SUPFAM" id="SSF48557">
    <property type="entry name" value="L-aspartase-like"/>
    <property type="match status" value="1"/>
</dbReference>
<sequence length="211" mass="23620">DGLGFSTMKYNSVAAQLSRGKLERAVAHGLSSVASTLAKFSMDVVLYMGQNFGFITFPDELTTGSSIMPHKKNPDVFELIRAKCNKIQSLVVEFAYVTNNLPTGYHRDFQLLKESLFAGIDELNSCLEMSKYMLANIKVSSDILKDKKYNYLFSVERINELVTEGKSFREAYVIVGQEIKDGSYKAPKEVNHTHEGSIGNLCLDKIRAKLK</sequence>
<dbReference type="GO" id="GO:0042450">
    <property type="term" value="P:L-arginine biosynthetic process via ornithine"/>
    <property type="evidence" value="ECO:0007669"/>
    <property type="project" value="InterPro"/>
</dbReference>
<gene>
    <name evidence="2" type="ORF">METZ01_LOCUS465706</name>
</gene>
<feature type="domain" description="Fumarate lyase N-terminal" evidence="1">
    <location>
        <begin position="27"/>
        <end position="88"/>
    </location>
</feature>
<evidence type="ECO:0000259" key="1">
    <source>
        <dbReference type="Pfam" id="PF00206"/>
    </source>
</evidence>
<dbReference type="InterPro" id="IPR022761">
    <property type="entry name" value="Fumarate_lyase_N"/>
</dbReference>
<dbReference type="PANTHER" id="PTHR43814">
    <property type="entry name" value="ARGININOSUCCINATE LYASE"/>
    <property type="match status" value="1"/>
</dbReference>
<dbReference type="Gene3D" id="1.20.200.10">
    <property type="entry name" value="Fumarase/aspartase (Central domain)"/>
    <property type="match status" value="1"/>
</dbReference>
<reference evidence="2" key="1">
    <citation type="submission" date="2018-05" db="EMBL/GenBank/DDBJ databases">
        <authorList>
            <person name="Lanie J.A."/>
            <person name="Ng W.-L."/>
            <person name="Kazmierczak K.M."/>
            <person name="Andrzejewski T.M."/>
            <person name="Davidsen T.M."/>
            <person name="Wayne K.J."/>
            <person name="Tettelin H."/>
            <person name="Glass J.I."/>
            <person name="Rusch D."/>
            <person name="Podicherti R."/>
            <person name="Tsui H.-C.T."/>
            <person name="Winkler M.E."/>
        </authorList>
    </citation>
    <scope>NUCLEOTIDE SEQUENCE</scope>
</reference>
<dbReference type="PROSITE" id="PS00163">
    <property type="entry name" value="FUMARATE_LYASES"/>
    <property type="match status" value="1"/>
</dbReference>
<accession>A0A383AYR6</accession>
<proteinExistence type="predicted"/>
<dbReference type="GO" id="GO:0005829">
    <property type="term" value="C:cytosol"/>
    <property type="evidence" value="ECO:0007669"/>
    <property type="project" value="TreeGrafter"/>
</dbReference>
<dbReference type="InterPro" id="IPR008948">
    <property type="entry name" value="L-Aspartase-like"/>
</dbReference>
<feature type="non-terminal residue" evidence="2">
    <location>
        <position position="1"/>
    </location>
</feature>
<dbReference type="InterPro" id="IPR020557">
    <property type="entry name" value="Fumarate_lyase_CS"/>
</dbReference>